<evidence type="ECO:0000313" key="1">
    <source>
        <dbReference type="EMBL" id="ETO30997.1"/>
    </source>
</evidence>
<name>X6P0E7_RETFI</name>
<reference evidence="1 2" key="1">
    <citation type="journal article" date="2013" name="Curr. Biol.">
        <title>The Genome of the Foraminiferan Reticulomyxa filosa.</title>
        <authorList>
            <person name="Glockner G."/>
            <person name="Hulsmann N."/>
            <person name="Schleicher M."/>
            <person name="Noegel A.A."/>
            <person name="Eichinger L."/>
            <person name="Gallinger C."/>
            <person name="Pawlowski J."/>
            <person name="Sierra R."/>
            <person name="Euteneuer U."/>
            <person name="Pillet L."/>
            <person name="Moustafa A."/>
            <person name="Platzer M."/>
            <person name="Groth M."/>
            <person name="Szafranski K."/>
            <person name="Schliwa M."/>
        </authorList>
    </citation>
    <scope>NUCLEOTIDE SEQUENCE [LARGE SCALE GENOMIC DNA]</scope>
</reference>
<protein>
    <submittedName>
        <fullName evidence="1">Uncharacterized protein</fullName>
    </submittedName>
</protein>
<accession>X6P0E7</accession>
<gene>
    <name evidence="1" type="ORF">RFI_06121</name>
</gene>
<proteinExistence type="predicted"/>
<evidence type="ECO:0000313" key="2">
    <source>
        <dbReference type="Proteomes" id="UP000023152"/>
    </source>
</evidence>
<sequence>MDYILTITLSLWHSIVMLKQFVRWYCYIWKSGSDYRLCLHIGKQQQTVLFNSFESIYNNSLSENDLMNYLNTACSLFGSEKTYQLIESISTTNVNMTKLSELSNQILTKNIIFESHSINTQMDTQINNKEMNIANSQLVYRNLFVMLNICKKTSANNNAEISGFALQKYFSIYRGQC</sequence>
<dbReference type="EMBL" id="ASPP01005188">
    <property type="protein sequence ID" value="ETO30997.1"/>
    <property type="molecule type" value="Genomic_DNA"/>
</dbReference>
<dbReference type="AlphaFoldDB" id="X6P0E7"/>
<keyword evidence="2" id="KW-1185">Reference proteome</keyword>
<comment type="caution">
    <text evidence="1">The sequence shown here is derived from an EMBL/GenBank/DDBJ whole genome shotgun (WGS) entry which is preliminary data.</text>
</comment>
<organism evidence="1 2">
    <name type="scientific">Reticulomyxa filosa</name>
    <dbReference type="NCBI Taxonomy" id="46433"/>
    <lineage>
        <taxon>Eukaryota</taxon>
        <taxon>Sar</taxon>
        <taxon>Rhizaria</taxon>
        <taxon>Retaria</taxon>
        <taxon>Foraminifera</taxon>
        <taxon>Monothalamids</taxon>
        <taxon>Reticulomyxidae</taxon>
        <taxon>Reticulomyxa</taxon>
    </lineage>
</organism>
<dbReference type="Proteomes" id="UP000023152">
    <property type="component" value="Unassembled WGS sequence"/>
</dbReference>